<gene>
    <name evidence="1" type="ORF">AYM40_22920</name>
</gene>
<dbReference type="EMBL" id="CP014579">
    <property type="protein sequence ID" value="ANB77435.1"/>
    <property type="molecule type" value="Genomic_DNA"/>
</dbReference>
<dbReference type="AlphaFoldDB" id="A0A160FVQ5"/>
<accession>A0A160FVQ5</accession>
<protein>
    <submittedName>
        <fullName evidence="1">Uncharacterized protein</fullName>
    </submittedName>
</protein>
<keyword evidence="2" id="KW-1185">Reference proteome</keyword>
<dbReference type="OrthoDB" id="9010139at2"/>
<evidence type="ECO:0000313" key="2">
    <source>
        <dbReference type="Proteomes" id="UP000076852"/>
    </source>
</evidence>
<proteinExistence type="predicted"/>
<organism evidence="1 2">
    <name type="scientific">Paraburkholderia phytofirmans OLGA172</name>
    <dbReference type="NCBI Taxonomy" id="1417228"/>
    <lineage>
        <taxon>Bacteria</taxon>
        <taxon>Pseudomonadati</taxon>
        <taxon>Pseudomonadota</taxon>
        <taxon>Betaproteobacteria</taxon>
        <taxon>Burkholderiales</taxon>
        <taxon>Burkholderiaceae</taxon>
        <taxon>Paraburkholderia</taxon>
    </lineage>
</organism>
<sequence length="98" mass="10708">MSNTNSVLGQVVEIMAANTRKMGVLGARAMVMGTFHDAVLPHLTTLQRVSITLSFPQGIEDILSLMDDVALPAKYHSTLLELTNSVLAELRQESVRSR</sequence>
<dbReference type="KEGG" id="buz:AYM40_22920"/>
<evidence type="ECO:0000313" key="1">
    <source>
        <dbReference type="EMBL" id="ANB77435.1"/>
    </source>
</evidence>
<reference evidence="1 2" key="1">
    <citation type="journal article" date="2016" name="Gene">
        <title>PacBio SMRT assembly of a complex multi-replicon genome reveals chlorocatechol degradative operon in a region of genome plasticity.</title>
        <authorList>
            <person name="Ricker N."/>
            <person name="Shen S.Y."/>
            <person name="Goordial J."/>
            <person name="Jin S."/>
            <person name="Fulthorpe R.R."/>
        </authorList>
    </citation>
    <scope>NUCLEOTIDE SEQUENCE [LARGE SCALE GENOMIC DNA]</scope>
    <source>
        <strain evidence="1 2">OLGA172</strain>
    </source>
</reference>
<name>A0A160FVQ5_9BURK</name>
<dbReference type="Proteomes" id="UP000076852">
    <property type="component" value="Chromosome 2"/>
</dbReference>